<dbReference type="GO" id="GO:0006353">
    <property type="term" value="P:DNA-templated transcription termination"/>
    <property type="evidence" value="ECO:0007669"/>
    <property type="project" value="UniProtKB-KW"/>
</dbReference>
<comment type="similarity">
    <text evidence="1">Belongs to the mTERF family.</text>
</comment>
<dbReference type="AlphaFoldDB" id="A0A811SD90"/>
<evidence type="ECO:0000256" key="1">
    <source>
        <dbReference type="ARBA" id="ARBA00007692"/>
    </source>
</evidence>
<keyword evidence="3" id="KW-0809">Transit peptide</keyword>
<evidence type="ECO:0000313" key="5">
    <source>
        <dbReference type="Proteomes" id="UP000604825"/>
    </source>
</evidence>
<protein>
    <submittedName>
        <fullName evidence="4">Uncharacterized protein</fullName>
    </submittedName>
</protein>
<keyword evidence="2" id="KW-0805">Transcription regulation</keyword>
<dbReference type="SMART" id="SM00733">
    <property type="entry name" value="Mterf"/>
    <property type="match status" value="3"/>
</dbReference>
<reference evidence="4" key="1">
    <citation type="submission" date="2020-10" db="EMBL/GenBank/DDBJ databases">
        <authorList>
            <person name="Han B."/>
            <person name="Lu T."/>
            <person name="Zhao Q."/>
            <person name="Huang X."/>
            <person name="Zhao Y."/>
        </authorList>
    </citation>
    <scope>NUCLEOTIDE SEQUENCE</scope>
</reference>
<evidence type="ECO:0000256" key="3">
    <source>
        <dbReference type="ARBA" id="ARBA00022946"/>
    </source>
</evidence>
<evidence type="ECO:0000313" key="4">
    <source>
        <dbReference type="EMBL" id="CAD6340680.1"/>
    </source>
</evidence>
<accession>A0A811SD90</accession>
<keyword evidence="2" id="KW-0806">Transcription termination</keyword>
<comment type="caution">
    <text evidence="4">The sequence shown here is derived from an EMBL/GenBank/DDBJ whole genome shotgun (WGS) entry which is preliminary data.</text>
</comment>
<evidence type="ECO:0000256" key="2">
    <source>
        <dbReference type="ARBA" id="ARBA00022472"/>
    </source>
</evidence>
<dbReference type="OrthoDB" id="693830at2759"/>
<proteinExistence type="inferred from homology"/>
<dbReference type="Proteomes" id="UP000604825">
    <property type="component" value="Unassembled WGS sequence"/>
</dbReference>
<dbReference type="Gene3D" id="1.25.70.10">
    <property type="entry name" value="Transcription termination factor 3, mitochondrial"/>
    <property type="match status" value="1"/>
</dbReference>
<dbReference type="PANTHER" id="PTHR13068">
    <property type="entry name" value="CGI-12 PROTEIN-RELATED"/>
    <property type="match status" value="1"/>
</dbReference>
<dbReference type="EMBL" id="CAJGYO010000029">
    <property type="protein sequence ID" value="CAD6340680.1"/>
    <property type="molecule type" value="Genomic_DNA"/>
</dbReference>
<organism evidence="4 5">
    <name type="scientific">Miscanthus lutarioriparius</name>
    <dbReference type="NCBI Taxonomy" id="422564"/>
    <lineage>
        <taxon>Eukaryota</taxon>
        <taxon>Viridiplantae</taxon>
        <taxon>Streptophyta</taxon>
        <taxon>Embryophyta</taxon>
        <taxon>Tracheophyta</taxon>
        <taxon>Spermatophyta</taxon>
        <taxon>Magnoliopsida</taxon>
        <taxon>Liliopsida</taxon>
        <taxon>Poales</taxon>
        <taxon>Poaceae</taxon>
        <taxon>PACMAD clade</taxon>
        <taxon>Panicoideae</taxon>
        <taxon>Andropogonodae</taxon>
        <taxon>Andropogoneae</taxon>
        <taxon>Saccharinae</taxon>
        <taxon>Miscanthus</taxon>
    </lineage>
</organism>
<dbReference type="InterPro" id="IPR003690">
    <property type="entry name" value="MTERF"/>
</dbReference>
<dbReference type="GO" id="GO:0003676">
    <property type="term" value="F:nucleic acid binding"/>
    <property type="evidence" value="ECO:0007669"/>
    <property type="project" value="InterPro"/>
</dbReference>
<name>A0A811SD90_9POAL</name>
<keyword evidence="5" id="KW-1185">Reference proteome</keyword>
<gene>
    <name evidence="4" type="ORF">NCGR_LOCUS64778</name>
</gene>
<dbReference type="Pfam" id="PF02536">
    <property type="entry name" value="mTERF"/>
    <property type="match status" value="1"/>
</dbReference>
<sequence>MAFFADSGLTKPGGAAAIAKEPQLLCSNVEKTLKARLAQLRDTGLSPPQISGLIAITPHVFRSKSMVRRLPFYLSFLGSYDEVHSALRSSPFLLARDLECVVKPNMAFLLQCGLTHSDIAKFIFFDRIEAGASQGNSGMFKHALSAISDISPERIDAKLDFLKKLLGCSDNELALQSAS</sequence>
<dbReference type="PANTHER" id="PTHR13068:SF39">
    <property type="entry name" value="OS02G0749900 PROTEIN"/>
    <property type="match status" value="1"/>
</dbReference>
<keyword evidence="2" id="KW-0804">Transcription</keyword>
<dbReference type="InterPro" id="IPR038538">
    <property type="entry name" value="MTERF_sf"/>
</dbReference>